<accession>A0A1I3K3C9</accession>
<dbReference type="InterPro" id="IPR006860">
    <property type="entry name" value="FecR"/>
</dbReference>
<dbReference type="PANTHER" id="PTHR30273">
    <property type="entry name" value="PERIPLASMIC SIGNAL SENSOR AND SIGMA FACTOR ACTIVATOR FECR-RELATED"/>
    <property type="match status" value="1"/>
</dbReference>
<proteinExistence type="predicted"/>
<dbReference type="AlphaFoldDB" id="A0A1I3K3C9"/>
<feature type="domain" description="Protein FecR C-terminal" evidence="3">
    <location>
        <begin position="320"/>
        <end position="381"/>
    </location>
</feature>
<dbReference type="Gene3D" id="2.60.120.1440">
    <property type="match status" value="1"/>
</dbReference>
<keyword evidence="1" id="KW-0472">Membrane</keyword>
<keyword evidence="1" id="KW-1133">Transmembrane helix</keyword>
<dbReference type="Pfam" id="PF04773">
    <property type="entry name" value="FecR"/>
    <property type="match status" value="1"/>
</dbReference>
<organism evidence="4 5">
    <name type="scientific">Parapedobacter indicus</name>
    <dbReference type="NCBI Taxonomy" id="1477437"/>
    <lineage>
        <taxon>Bacteria</taxon>
        <taxon>Pseudomonadati</taxon>
        <taxon>Bacteroidota</taxon>
        <taxon>Sphingobacteriia</taxon>
        <taxon>Sphingobacteriales</taxon>
        <taxon>Sphingobacteriaceae</taxon>
        <taxon>Parapedobacter</taxon>
    </lineage>
</organism>
<name>A0A1I3K3C9_9SPHI</name>
<dbReference type="Pfam" id="PF16344">
    <property type="entry name" value="FecR_C"/>
    <property type="match status" value="1"/>
</dbReference>
<sequence>MVDKEKWRQLFQQYIGGNYSLEDLKKLTAGFCDPEESRYLQLLIDEYFADVEPSGEIEHERIQKILRHMDTRIREAVPLPANKENIPEKRRHRFWRYAAVLLVGITTYFAGSLVFQNFIAPSDNQEKNASPVILPGTNRATLTLGGGKPLELSSSKSAVVMEAGKIHYNDGTDVIENAEASHAVISTPKGGRYEVVLSDGSHVWLNAQSTLKYPLEFTGDSRIVEIEGEGYFIVARDEKKPFKVISSGQEVIVLGTSFNVNAYTNETVKTTLVSGAVQVRHADQTTILQPGEQSSVSRSEGLSKKHVDTEEAVAWKSGIFYFNKTNVHEAMAELSRWYNIEIVYEGNPKVLHFYGRISRDYTLAQVLEVLHLGGLRFEIQQRGENEHILLVKP</sequence>
<dbReference type="PANTHER" id="PTHR30273:SF2">
    <property type="entry name" value="PROTEIN FECR"/>
    <property type="match status" value="1"/>
</dbReference>
<feature type="transmembrane region" description="Helical" evidence="1">
    <location>
        <begin position="94"/>
        <end position="115"/>
    </location>
</feature>
<evidence type="ECO:0000259" key="2">
    <source>
        <dbReference type="Pfam" id="PF04773"/>
    </source>
</evidence>
<dbReference type="EMBL" id="FOQO01000005">
    <property type="protein sequence ID" value="SFI66924.1"/>
    <property type="molecule type" value="Genomic_DNA"/>
</dbReference>
<dbReference type="RefSeq" id="WP_090626732.1">
    <property type="nucleotide sequence ID" value="NZ_FOQO01000005.1"/>
</dbReference>
<dbReference type="STRING" id="1477437.SAMN05444682_10576"/>
<dbReference type="InterPro" id="IPR012373">
    <property type="entry name" value="Ferrdict_sens_TM"/>
</dbReference>
<dbReference type="Gene3D" id="3.55.50.30">
    <property type="match status" value="1"/>
</dbReference>
<keyword evidence="5" id="KW-1185">Reference proteome</keyword>
<evidence type="ECO:0000313" key="5">
    <source>
        <dbReference type="Proteomes" id="UP000198670"/>
    </source>
</evidence>
<protein>
    <submittedName>
        <fullName evidence="4">FecR family protein</fullName>
    </submittedName>
</protein>
<evidence type="ECO:0000256" key="1">
    <source>
        <dbReference type="SAM" id="Phobius"/>
    </source>
</evidence>
<dbReference type="Proteomes" id="UP000198670">
    <property type="component" value="Unassembled WGS sequence"/>
</dbReference>
<reference evidence="4 5" key="1">
    <citation type="submission" date="2016-10" db="EMBL/GenBank/DDBJ databases">
        <authorList>
            <person name="de Groot N.N."/>
        </authorList>
    </citation>
    <scope>NUCLEOTIDE SEQUENCE [LARGE SCALE GENOMIC DNA]</scope>
    <source>
        <strain evidence="4 5">RK1</strain>
    </source>
</reference>
<feature type="domain" description="FecR protein" evidence="2">
    <location>
        <begin position="184"/>
        <end position="278"/>
    </location>
</feature>
<evidence type="ECO:0000313" key="4">
    <source>
        <dbReference type="EMBL" id="SFI66924.1"/>
    </source>
</evidence>
<evidence type="ECO:0000259" key="3">
    <source>
        <dbReference type="Pfam" id="PF16344"/>
    </source>
</evidence>
<gene>
    <name evidence="4" type="ORF">SAMN05444682_10576</name>
</gene>
<keyword evidence="1" id="KW-0812">Transmembrane</keyword>
<dbReference type="InterPro" id="IPR032508">
    <property type="entry name" value="FecR_C"/>
</dbReference>
<dbReference type="OrthoDB" id="1099963at2"/>
<dbReference type="GO" id="GO:0016989">
    <property type="term" value="F:sigma factor antagonist activity"/>
    <property type="evidence" value="ECO:0007669"/>
    <property type="project" value="TreeGrafter"/>
</dbReference>